<evidence type="ECO:0000256" key="1">
    <source>
        <dbReference type="SAM" id="MobiDB-lite"/>
    </source>
</evidence>
<dbReference type="EMBL" id="JARJCM010000471">
    <property type="protein sequence ID" value="KAJ7016708.1"/>
    <property type="molecule type" value="Genomic_DNA"/>
</dbReference>
<protein>
    <recommendedName>
        <fullName evidence="4">HNH nuclease domain-containing protein</fullName>
    </recommendedName>
</protein>
<feature type="compositionally biased region" description="Basic and acidic residues" evidence="1">
    <location>
        <begin position="298"/>
        <end position="321"/>
    </location>
</feature>
<dbReference type="Proteomes" id="UP001218188">
    <property type="component" value="Unassembled WGS sequence"/>
</dbReference>
<feature type="region of interest" description="Disordered" evidence="1">
    <location>
        <begin position="1"/>
        <end position="22"/>
    </location>
</feature>
<evidence type="ECO:0008006" key="4">
    <source>
        <dbReference type="Google" id="ProtNLM"/>
    </source>
</evidence>
<evidence type="ECO:0000313" key="2">
    <source>
        <dbReference type="EMBL" id="KAJ7016708.1"/>
    </source>
</evidence>
<proteinExistence type="predicted"/>
<organism evidence="2 3">
    <name type="scientific">Mycena alexandri</name>
    <dbReference type="NCBI Taxonomy" id="1745969"/>
    <lineage>
        <taxon>Eukaryota</taxon>
        <taxon>Fungi</taxon>
        <taxon>Dikarya</taxon>
        <taxon>Basidiomycota</taxon>
        <taxon>Agaricomycotina</taxon>
        <taxon>Agaricomycetes</taxon>
        <taxon>Agaricomycetidae</taxon>
        <taxon>Agaricales</taxon>
        <taxon>Marasmiineae</taxon>
        <taxon>Mycenaceae</taxon>
        <taxon>Mycena</taxon>
    </lineage>
</organism>
<comment type="caution">
    <text evidence="2">The sequence shown here is derived from an EMBL/GenBank/DDBJ whole genome shotgun (WGS) entry which is preliminary data.</text>
</comment>
<reference evidence="2" key="1">
    <citation type="submission" date="2023-03" db="EMBL/GenBank/DDBJ databases">
        <title>Massive genome expansion in bonnet fungi (Mycena s.s.) driven by repeated elements and novel gene families across ecological guilds.</title>
        <authorList>
            <consortium name="Lawrence Berkeley National Laboratory"/>
            <person name="Harder C.B."/>
            <person name="Miyauchi S."/>
            <person name="Viragh M."/>
            <person name="Kuo A."/>
            <person name="Thoen E."/>
            <person name="Andreopoulos B."/>
            <person name="Lu D."/>
            <person name="Skrede I."/>
            <person name="Drula E."/>
            <person name="Henrissat B."/>
            <person name="Morin E."/>
            <person name="Kohler A."/>
            <person name="Barry K."/>
            <person name="LaButti K."/>
            <person name="Morin E."/>
            <person name="Salamov A."/>
            <person name="Lipzen A."/>
            <person name="Mereny Z."/>
            <person name="Hegedus B."/>
            <person name="Baldrian P."/>
            <person name="Stursova M."/>
            <person name="Weitz H."/>
            <person name="Taylor A."/>
            <person name="Grigoriev I.V."/>
            <person name="Nagy L.G."/>
            <person name="Martin F."/>
            <person name="Kauserud H."/>
        </authorList>
    </citation>
    <scope>NUCLEOTIDE SEQUENCE</scope>
    <source>
        <strain evidence="2">CBHHK200</strain>
    </source>
</reference>
<gene>
    <name evidence="2" type="ORF">C8F04DRAFT_1201648</name>
</gene>
<name>A0AAD6RWP2_9AGAR</name>
<feature type="region of interest" description="Disordered" evidence="1">
    <location>
        <begin position="289"/>
        <end position="345"/>
    </location>
</feature>
<sequence>MNAANVFLAGGSPKPEKPASDVLDTSQGVSVYHPGYNPHPLLLFLVAFLAPSGSCGVPLSVVLDACRILANNRDGTLRVMDDATDLIPPDDEAILLSPGHYTYHVTGGEAAYAVCTSFHAWTPPKVLPPHWGLDVMGTIAVFQAASASEYSMAVKRDDGRCAVTGTAAVCRAATWYRRRRKHGGMSGITGNPQGINSLPNCLAMRADLSGQGMDKGHFVFAPRGQSHGMPDFAAEYHLRAVKIPDRINPMNVYVRFAWGLFRALPNVLRELARRLDVVIVAEPTFPTASERTPAMKCSRPEGKSAPRGTQERNADGGTEKQEQDDEAPMLTDDYGNHQESSDDAALECPLQRHTLTERDLEAAEGLDADLNGRPLARYEEAAGIYPGFSKTLRLKQEYRKLHPEVSAVGSARVASVWEEDDEQRL</sequence>
<accession>A0AAD6RWP2</accession>
<keyword evidence="3" id="KW-1185">Reference proteome</keyword>
<evidence type="ECO:0000313" key="3">
    <source>
        <dbReference type="Proteomes" id="UP001218188"/>
    </source>
</evidence>
<dbReference type="AlphaFoldDB" id="A0AAD6RWP2"/>